<dbReference type="Pfam" id="PF01656">
    <property type="entry name" value="CbiA"/>
    <property type="match status" value="1"/>
</dbReference>
<keyword evidence="3" id="KW-1185">Reference proteome</keyword>
<dbReference type="Proteomes" id="UP001055117">
    <property type="component" value="Unassembled WGS sequence"/>
</dbReference>
<dbReference type="PIRSF" id="PIRSF009320">
    <property type="entry name" value="Nuc_binding_HP_1000"/>
    <property type="match status" value="1"/>
</dbReference>
<evidence type="ECO:0000313" key="2">
    <source>
        <dbReference type="EMBL" id="GJD43970.1"/>
    </source>
</evidence>
<evidence type="ECO:0000259" key="1">
    <source>
        <dbReference type="Pfam" id="PF01656"/>
    </source>
</evidence>
<dbReference type="PANTHER" id="PTHR13696:SF96">
    <property type="entry name" value="COBQ_COBB_MIND_PARA NUCLEOTIDE BINDING DOMAIN-CONTAINING PROTEIN"/>
    <property type="match status" value="1"/>
</dbReference>
<dbReference type="InterPro" id="IPR048089">
    <property type="entry name" value="McdA"/>
</dbReference>
<dbReference type="EMBL" id="BPQG01000026">
    <property type="protein sequence ID" value="GJD43970.1"/>
    <property type="molecule type" value="Genomic_DNA"/>
</dbReference>
<dbReference type="InterPro" id="IPR027417">
    <property type="entry name" value="P-loop_NTPase"/>
</dbReference>
<dbReference type="InterPro" id="IPR050678">
    <property type="entry name" value="DNA_Partitioning_ATPase"/>
</dbReference>
<dbReference type="Gene3D" id="3.40.50.300">
    <property type="entry name" value="P-loop containing nucleotide triphosphate hydrolases"/>
    <property type="match status" value="1"/>
</dbReference>
<proteinExistence type="predicted"/>
<sequence>MRTIAIISQKGGVGKSTVAVHLAVAGTLAGYRTALVDLDPQATARKWGDKREAPEPEVIGDHAERLPQLVEAARANGADLLVIDTAPNADRASLAAARAADLILIPCRPAAFDLEAIEATRDLATIAKKPAWVVLSSAPTRSAIVEEARRGLEADGSRVAPQVIHQRVAYSYAVIDGRSASEYEPDGKAAEEVAALFTWACEQVGLPAGGPDNKTAGGQG</sequence>
<evidence type="ECO:0000313" key="3">
    <source>
        <dbReference type="Proteomes" id="UP001055117"/>
    </source>
</evidence>
<dbReference type="InterPro" id="IPR002586">
    <property type="entry name" value="CobQ/CobB/MinD/ParA_Nub-bd_dom"/>
</dbReference>
<dbReference type="CDD" id="cd02042">
    <property type="entry name" value="ParAB_family"/>
    <property type="match status" value="1"/>
</dbReference>
<reference evidence="2 3" key="1">
    <citation type="journal article" date="2021" name="Front. Microbiol.">
        <title>Comprehensive Comparative Genomics and Phenotyping of Methylobacterium Species.</title>
        <authorList>
            <person name="Alessa O."/>
            <person name="Ogura Y."/>
            <person name="Fujitani Y."/>
            <person name="Takami H."/>
            <person name="Hayashi T."/>
            <person name="Sahin N."/>
            <person name="Tani A."/>
        </authorList>
    </citation>
    <scope>NUCLEOTIDE SEQUENCE [LARGE SCALE GENOMIC DNA]</scope>
    <source>
        <strain evidence="2 3">DSM 23679</strain>
    </source>
</reference>
<dbReference type="NCBIfam" id="NF041546">
    <property type="entry name" value="ParA_partition"/>
    <property type="match status" value="1"/>
</dbReference>
<accession>A0ABQ4QGG9</accession>
<name>A0ABQ4QGG9_9HYPH</name>
<comment type="caution">
    <text evidence="2">The sequence shown here is derived from an EMBL/GenBank/DDBJ whole genome shotgun (WGS) entry which is preliminary data.</text>
</comment>
<feature type="domain" description="CobQ/CobB/MinD/ParA nucleotide binding" evidence="1">
    <location>
        <begin position="4"/>
        <end position="174"/>
    </location>
</feature>
<organism evidence="2 3">
    <name type="scientific">Methylobacterium cerastii</name>
    <dbReference type="NCBI Taxonomy" id="932741"/>
    <lineage>
        <taxon>Bacteria</taxon>
        <taxon>Pseudomonadati</taxon>
        <taxon>Pseudomonadota</taxon>
        <taxon>Alphaproteobacteria</taxon>
        <taxon>Hyphomicrobiales</taxon>
        <taxon>Methylobacteriaceae</taxon>
        <taxon>Methylobacterium</taxon>
    </lineage>
</organism>
<gene>
    <name evidence="2" type="primary">parA_1</name>
    <name evidence="2" type="ORF">AFCDBAGC_1832</name>
</gene>
<protein>
    <submittedName>
        <fullName evidence="2">Chromosome partitioning protein ParA</fullName>
    </submittedName>
</protein>
<dbReference type="PANTHER" id="PTHR13696">
    <property type="entry name" value="P-LOOP CONTAINING NUCLEOSIDE TRIPHOSPHATE HYDROLASE"/>
    <property type="match status" value="1"/>
</dbReference>
<dbReference type="SUPFAM" id="SSF52540">
    <property type="entry name" value="P-loop containing nucleoside triphosphate hydrolases"/>
    <property type="match status" value="1"/>
</dbReference>